<evidence type="ECO:0000256" key="3">
    <source>
        <dbReference type="ARBA" id="ARBA00023027"/>
    </source>
</evidence>
<dbReference type="GO" id="GO:0008720">
    <property type="term" value="F:D-lactate dehydrogenase (NAD+) activity"/>
    <property type="evidence" value="ECO:0007669"/>
    <property type="project" value="TreeGrafter"/>
</dbReference>
<dbReference type="Pfam" id="PF02826">
    <property type="entry name" value="2-Hacid_dh_C"/>
    <property type="match status" value="1"/>
</dbReference>
<reference evidence="7 8" key="1">
    <citation type="journal article" date="2014" name="Int. J. Syst. Evol. Microbiol.">
        <title>Complete genome sequence of Corynebacterium casei LMG S-19264T (=DSM 44701T), isolated from a smear-ripened cheese.</title>
        <authorList>
            <consortium name="US DOE Joint Genome Institute (JGI-PGF)"/>
            <person name="Walter F."/>
            <person name="Albersmeier A."/>
            <person name="Kalinowski J."/>
            <person name="Ruckert C."/>
        </authorList>
    </citation>
    <scope>NUCLEOTIDE SEQUENCE [LARGE SCALE GENOMIC DNA]</scope>
    <source>
        <strain evidence="7 8">CGMCC 1.15896</strain>
    </source>
</reference>
<evidence type="ECO:0000259" key="6">
    <source>
        <dbReference type="Pfam" id="PF02826"/>
    </source>
</evidence>
<dbReference type="AlphaFoldDB" id="A0A916RCD2"/>
<dbReference type="SUPFAM" id="SSF52283">
    <property type="entry name" value="Formate/glycerate dehydrogenase catalytic domain-like"/>
    <property type="match status" value="1"/>
</dbReference>
<keyword evidence="8" id="KW-1185">Reference proteome</keyword>
<dbReference type="Pfam" id="PF00389">
    <property type="entry name" value="2-Hacid_dh"/>
    <property type="match status" value="1"/>
</dbReference>
<dbReference type="InterPro" id="IPR036291">
    <property type="entry name" value="NAD(P)-bd_dom_sf"/>
</dbReference>
<dbReference type="InterPro" id="IPR058205">
    <property type="entry name" value="D-LDH-like"/>
</dbReference>
<dbReference type="PANTHER" id="PTHR43026">
    <property type="entry name" value="2-HYDROXYACID DEHYDROGENASE HOMOLOG 1-RELATED"/>
    <property type="match status" value="1"/>
</dbReference>
<organism evidence="7 8">
    <name type="scientific">Pelagibacterium lentulum</name>
    <dbReference type="NCBI Taxonomy" id="2029865"/>
    <lineage>
        <taxon>Bacteria</taxon>
        <taxon>Pseudomonadati</taxon>
        <taxon>Pseudomonadota</taxon>
        <taxon>Alphaproteobacteria</taxon>
        <taxon>Hyphomicrobiales</taxon>
        <taxon>Devosiaceae</taxon>
        <taxon>Pelagibacterium</taxon>
    </lineage>
</organism>
<feature type="domain" description="D-isomer specific 2-hydroxyacid dehydrogenase NAD-binding" evidence="6">
    <location>
        <begin position="110"/>
        <end position="297"/>
    </location>
</feature>
<dbReference type="PROSITE" id="PS00670">
    <property type="entry name" value="D_2_HYDROXYACID_DH_2"/>
    <property type="match status" value="1"/>
</dbReference>
<evidence type="ECO:0000313" key="8">
    <source>
        <dbReference type="Proteomes" id="UP000596977"/>
    </source>
</evidence>
<dbReference type="EMBL" id="BMKB01000003">
    <property type="protein sequence ID" value="GGA50026.1"/>
    <property type="molecule type" value="Genomic_DNA"/>
</dbReference>
<evidence type="ECO:0000256" key="1">
    <source>
        <dbReference type="ARBA" id="ARBA00005854"/>
    </source>
</evidence>
<keyword evidence="3" id="KW-0520">NAD</keyword>
<dbReference type="RefSeq" id="WP_127074328.1">
    <property type="nucleotide sequence ID" value="NZ_BMKB01000003.1"/>
</dbReference>
<keyword evidence="2 4" id="KW-0560">Oxidoreductase</keyword>
<protein>
    <submittedName>
        <fullName evidence="7">Lactate dehydrogenase</fullName>
    </submittedName>
</protein>
<dbReference type="Proteomes" id="UP000596977">
    <property type="component" value="Unassembled WGS sequence"/>
</dbReference>
<comment type="similarity">
    <text evidence="1 4">Belongs to the D-isomer specific 2-hydroxyacid dehydrogenase family.</text>
</comment>
<evidence type="ECO:0000259" key="5">
    <source>
        <dbReference type="Pfam" id="PF00389"/>
    </source>
</evidence>
<dbReference type="InterPro" id="IPR006140">
    <property type="entry name" value="D-isomer_DH_NAD-bd"/>
</dbReference>
<dbReference type="OrthoDB" id="9793626at2"/>
<dbReference type="InterPro" id="IPR006139">
    <property type="entry name" value="D-isomer_2_OHA_DH_cat_dom"/>
</dbReference>
<feature type="domain" description="D-isomer specific 2-hydroxyacid dehydrogenase catalytic" evidence="5">
    <location>
        <begin position="4"/>
        <end position="328"/>
    </location>
</feature>
<dbReference type="PANTHER" id="PTHR43026:SF1">
    <property type="entry name" value="2-HYDROXYACID DEHYDROGENASE HOMOLOG 1-RELATED"/>
    <property type="match status" value="1"/>
</dbReference>
<evidence type="ECO:0000313" key="7">
    <source>
        <dbReference type="EMBL" id="GGA50026.1"/>
    </source>
</evidence>
<dbReference type="CDD" id="cd12183">
    <property type="entry name" value="LDH_like_2"/>
    <property type="match status" value="1"/>
</dbReference>
<comment type="caution">
    <text evidence="7">The sequence shown here is derived from an EMBL/GenBank/DDBJ whole genome shotgun (WGS) entry which is preliminary data.</text>
</comment>
<sequence length="337" mass="36644">MRVAVFSTKPHDRRFLDVANEQVRLELIYLEPRLSEETAALATGAGTVCVFVNDDVNRKVIAQLRDLGVRFLALRSAGFNHVDLAAAEAAGIAVGRVPAYSPHAVAEHTVALMLTLNRKTHRAYNRVREGNFALDGLLGFDLNGKTVGIVGTGLIGEIVARIMTGFGCRVVAYDPAPNPRCVEQGVQYLPIGDLLAQSDVVTLHCPLTPATHHLIDDNALSTLKRGAMLINTSRGAVIDTRAVIRGLKNGTLGSLGLDVYEEEADLFFEDLSNRIIPDDVFSRLLTFPNVLITGHQAFFTEEALRAIAQTTIDNISGFEREGQPLHPVRSEVMRQGG</sequence>
<accession>A0A916RCD2</accession>
<gene>
    <name evidence="7" type="ORF">GCM10011499_19930</name>
</gene>
<dbReference type="GO" id="GO:0051287">
    <property type="term" value="F:NAD binding"/>
    <property type="evidence" value="ECO:0007669"/>
    <property type="project" value="InterPro"/>
</dbReference>
<evidence type="ECO:0000256" key="4">
    <source>
        <dbReference type="RuleBase" id="RU003719"/>
    </source>
</evidence>
<evidence type="ECO:0000256" key="2">
    <source>
        <dbReference type="ARBA" id="ARBA00023002"/>
    </source>
</evidence>
<dbReference type="InterPro" id="IPR029753">
    <property type="entry name" value="D-isomer_DH_CS"/>
</dbReference>
<dbReference type="Gene3D" id="3.40.50.720">
    <property type="entry name" value="NAD(P)-binding Rossmann-like Domain"/>
    <property type="match status" value="2"/>
</dbReference>
<dbReference type="PROSITE" id="PS00671">
    <property type="entry name" value="D_2_HYDROXYACID_DH_3"/>
    <property type="match status" value="1"/>
</dbReference>
<dbReference type="SUPFAM" id="SSF51735">
    <property type="entry name" value="NAD(P)-binding Rossmann-fold domains"/>
    <property type="match status" value="1"/>
</dbReference>
<name>A0A916RCD2_9HYPH</name>
<proteinExistence type="inferred from homology"/>